<comment type="caution">
    <text evidence="2">The sequence shown here is derived from an EMBL/GenBank/DDBJ whole genome shotgun (WGS) entry which is preliminary data.</text>
</comment>
<keyword evidence="1" id="KW-0732">Signal</keyword>
<evidence type="ECO:0000256" key="1">
    <source>
        <dbReference type="SAM" id="SignalP"/>
    </source>
</evidence>
<dbReference type="PROSITE" id="PS51257">
    <property type="entry name" value="PROKAR_LIPOPROTEIN"/>
    <property type="match status" value="1"/>
</dbReference>
<gene>
    <name evidence="2" type="ORF">GCM10007028_02310</name>
</gene>
<reference evidence="2" key="2">
    <citation type="submission" date="2020-09" db="EMBL/GenBank/DDBJ databases">
        <authorList>
            <person name="Sun Q."/>
            <person name="Kim S."/>
        </authorList>
    </citation>
    <scope>NUCLEOTIDE SEQUENCE</scope>
    <source>
        <strain evidence="2">KCTC 12710</strain>
    </source>
</reference>
<proteinExistence type="predicted"/>
<protein>
    <submittedName>
        <fullName evidence="2">Uncharacterized protein</fullName>
    </submittedName>
</protein>
<keyword evidence="3" id="KW-1185">Reference proteome</keyword>
<feature type="signal peptide" evidence="1">
    <location>
        <begin position="1"/>
        <end position="22"/>
    </location>
</feature>
<organism evidence="2 3">
    <name type="scientific">Algibacter mikhailovii</name>
    <dbReference type="NCBI Taxonomy" id="425498"/>
    <lineage>
        <taxon>Bacteria</taxon>
        <taxon>Pseudomonadati</taxon>
        <taxon>Bacteroidota</taxon>
        <taxon>Flavobacteriia</taxon>
        <taxon>Flavobacteriales</taxon>
        <taxon>Flavobacteriaceae</taxon>
        <taxon>Algibacter</taxon>
    </lineage>
</organism>
<accession>A0A918V5W8</accession>
<reference evidence="2" key="1">
    <citation type="journal article" date="2014" name="Int. J. Syst. Evol. Microbiol.">
        <title>Complete genome sequence of Corynebacterium casei LMG S-19264T (=DSM 44701T), isolated from a smear-ripened cheese.</title>
        <authorList>
            <consortium name="US DOE Joint Genome Institute (JGI-PGF)"/>
            <person name="Walter F."/>
            <person name="Albersmeier A."/>
            <person name="Kalinowski J."/>
            <person name="Ruckert C."/>
        </authorList>
    </citation>
    <scope>NUCLEOTIDE SEQUENCE</scope>
    <source>
        <strain evidence="2">KCTC 12710</strain>
    </source>
</reference>
<dbReference type="EMBL" id="BMWZ01000001">
    <property type="protein sequence ID" value="GGZ68914.1"/>
    <property type="molecule type" value="Genomic_DNA"/>
</dbReference>
<dbReference type="AlphaFoldDB" id="A0A918V5W8"/>
<name>A0A918V5W8_9FLAO</name>
<sequence>MKKASKLLLLLMLFISFSSCQTEPVAGEVAIDEVTLEEIEAALEDEILISDGEEDLTLEFDSESEILVTSLASTGKYSSKKSVSCIPDIEGLAINLPDVISAKTNKKPGVNSYFSLEILDSNLAGIDIPAWCVDQDLSLGVEGPFDFEVYSSYEELPEGKFEHPENFDLVNWVLNQSFIGQESPNGGVYAFGHIQWAIWDLVDDSVCQDCLYLTDPTGEWKSNPDNIRLAQEIAQKARDYGQDFIPQCGQQIGVILVPDGKQSIIITQEVQPKEEECVTCKEGVKDLTLKFDWCKSKRIKIYQKKENTCRGIKIFDKKLESGEEFTINGANGDGSFGKYIYIFIGKWYYTKIKTNCDIKIGPGYTRGVFEVIEGHNIDDSELCEYIKPEFNKCYRHWGCKHYAKCKYKKY</sequence>
<evidence type="ECO:0000313" key="2">
    <source>
        <dbReference type="EMBL" id="GGZ68914.1"/>
    </source>
</evidence>
<evidence type="ECO:0000313" key="3">
    <source>
        <dbReference type="Proteomes" id="UP000636004"/>
    </source>
</evidence>
<feature type="chain" id="PRO_5036720298" evidence="1">
    <location>
        <begin position="23"/>
        <end position="410"/>
    </location>
</feature>
<dbReference type="RefSeq" id="WP_189358659.1">
    <property type="nucleotide sequence ID" value="NZ_BMWZ01000001.1"/>
</dbReference>
<dbReference type="Proteomes" id="UP000636004">
    <property type="component" value="Unassembled WGS sequence"/>
</dbReference>